<evidence type="ECO:0000256" key="1">
    <source>
        <dbReference type="ARBA" id="ARBA00004173"/>
    </source>
</evidence>
<dbReference type="Pfam" id="PF09812">
    <property type="entry name" value="MRP-L28"/>
    <property type="match status" value="1"/>
</dbReference>
<evidence type="ECO:0000256" key="7">
    <source>
        <dbReference type="ARBA" id="ARBA00035192"/>
    </source>
</evidence>
<keyword evidence="4" id="KW-0689">Ribosomal protein</keyword>
<reference evidence="8 9" key="1">
    <citation type="submission" date="2016-10" db="EMBL/GenBank/DDBJ databases">
        <title>The genome of Paramicrosporidium saccamoebae is the missing link in understanding Cryptomycota and Microsporidia evolution.</title>
        <authorList>
            <person name="Quandt C.A."/>
            <person name="Beaudet D."/>
            <person name="Corsaro D."/>
            <person name="Michel R."/>
            <person name="Corradi N."/>
            <person name="James T."/>
        </authorList>
    </citation>
    <scope>NUCLEOTIDE SEQUENCE [LARGE SCALE GENOMIC DNA]</scope>
    <source>
        <strain evidence="8 9">KSL3</strain>
    </source>
</reference>
<comment type="caution">
    <text evidence="8">The sequence shown here is derived from an EMBL/GenBank/DDBJ whole genome shotgun (WGS) entry which is preliminary data.</text>
</comment>
<dbReference type="GO" id="GO:0005739">
    <property type="term" value="C:mitochondrion"/>
    <property type="evidence" value="ECO:0007669"/>
    <property type="project" value="UniProtKB-SubCell"/>
</dbReference>
<keyword evidence="3" id="KW-0809">Transit peptide</keyword>
<evidence type="ECO:0000256" key="3">
    <source>
        <dbReference type="ARBA" id="ARBA00022946"/>
    </source>
</evidence>
<evidence type="ECO:0000256" key="6">
    <source>
        <dbReference type="ARBA" id="ARBA00023274"/>
    </source>
</evidence>
<sequence length="171" mass="19280">MKGQNFLPIVRQWIQSASYANPIKAKAGSKVAPQKQQFRKRFKEAAAAATMGSGESPSTQRDALTEALFSVTNKNSPAEDASTVDERVVISKAWSRMQMLRVQSQSSWERKFLDSKAQAMKELRAVSDDLYRAARMVDYSIPPAHRRIPTDTPPRPDKFPYVMITNPEYKA</sequence>
<evidence type="ECO:0000313" key="9">
    <source>
        <dbReference type="Proteomes" id="UP000240830"/>
    </source>
</evidence>
<dbReference type="AlphaFoldDB" id="A0A2H9TJJ5"/>
<proteinExistence type="inferred from homology"/>
<comment type="subcellular location">
    <subcellularLocation>
        <location evidence="1">Mitochondrion</location>
    </subcellularLocation>
</comment>
<evidence type="ECO:0000313" key="8">
    <source>
        <dbReference type="EMBL" id="PJF17931.1"/>
    </source>
</evidence>
<evidence type="ECO:0000256" key="4">
    <source>
        <dbReference type="ARBA" id="ARBA00022980"/>
    </source>
</evidence>
<dbReference type="GO" id="GO:0005840">
    <property type="term" value="C:ribosome"/>
    <property type="evidence" value="ECO:0007669"/>
    <property type="project" value="UniProtKB-KW"/>
</dbReference>
<dbReference type="Gene3D" id="6.10.250.3440">
    <property type="match status" value="1"/>
</dbReference>
<evidence type="ECO:0000256" key="5">
    <source>
        <dbReference type="ARBA" id="ARBA00023128"/>
    </source>
</evidence>
<keyword evidence="5" id="KW-0496">Mitochondrion</keyword>
<comment type="similarity">
    <text evidence="2">Belongs to the mitochondrion-specific ribosomal protein mL40 family.</text>
</comment>
<gene>
    <name evidence="8" type="ORF">PSACC_02221</name>
</gene>
<dbReference type="EMBL" id="MTSL01000150">
    <property type="protein sequence ID" value="PJF17931.1"/>
    <property type="molecule type" value="Genomic_DNA"/>
</dbReference>
<accession>A0A2H9TJJ5</accession>
<dbReference type="InterPro" id="IPR019192">
    <property type="entry name" value="Ribosomal_mL40"/>
</dbReference>
<organism evidence="8 9">
    <name type="scientific">Paramicrosporidium saccamoebae</name>
    <dbReference type="NCBI Taxonomy" id="1246581"/>
    <lineage>
        <taxon>Eukaryota</taxon>
        <taxon>Fungi</taxon>
        <taxon>Fungi incertae sedis</taxon>
        <taxon>Cryptomycota</taxon>
        <taxon>Cryptomycota incertae sedis</taxon>
        <taxon>Paramicrosporidium</taxon>
    </lineage>
</organism>
<dbReference type="Proteomes" id="UP000240830">
    <property type="component" value="Unassembled WGS sequence"/>
</dbReference>
<protein>
    <recommendedName>
        <fullName evidence="7">Large ribosomal subunit protein mL40</fullName>
    </recommendedName>
</protein>
<dbReference type="GO" id="GO:1990904">
    <property type="term" value="C:ribonucleoprotein complex"/>
    <property type="evidence" value="ECO:0007669"/>
    <property type="project" value="UniProtKB-KW"/>
</dbReference>
<keyword evidence="9" id="KW-1185">Reference proteome</keyword>
<keyword evidence="6" id="KW-0687">Ribonucleoprotein</keyword>
<name>A0A2H9TJJ5_9FUNG</name>
<evidence type="ECO:0000256" key="2">
    <source>
        <dbReference type="ARBA" id="ARBA00009360"/>
    </source>
</evidence>